<dbReference type="GO" id="GO:0000287">
    <property type="term" value="F:magnesium ion binding"/>
    <property type="evidence" value="ECO:0007669"/>
    <property type="project" value="TreeGrafter"/>
</dbReference>
<dbReference type="STRING" id="1760988.SAMN02949497_2373"/>
<evidence type="ECO:0000259" key="3">
    <source>
        <dbReference type="Pfam" id="PF00156"/>
    </source>
</evidence>
<dbReference type="InterPro" id="IPR000836">
    <property type="entry name" value="PRTase_dom"/>
</dbReference>
<comment type="catalytic activity">
    <reaction evidence="1">
        <text>GMP + diphosphate = guanine + 5-phospho-alpha-D-ribose 1-diphosphate</text>
        <dbReference type="Rhea" id="RHEA:25424"/>
        <dbReference type="ChEBI" id="CHEBI:16235"/>
        <dbReference type="ChEBI" id="CHEBI:33019"/>
        <dbReference type="ChEBI" id="CHEBI:58017"/>
        <dbReference type="ChEBI" id="CHEBI:58115"/>
        <dbReference type="EC" id="2.4.2.8"/>
    </reaction>
    <physiologicalReaction direction="right-to-left" evidence="1">
        <dbReference type="Rhea" id="RHEA:25426"/>
    </physiologicalReaction>
</comment>
<dbReference type="InterPro" id="IPR050408">
    <property type="entry name" value="HGPRT"/>
</dbReference>
<dbReference type="AlphaFoldDB" id="A0A1Y6CXQ5"/>
<dbReference type="GO" id="GO:0005829">
    <property type="term" value="C:cytosol"/>
    <property type="evidence" value="ECO:0007669"/>
    <property type="project" value="TreeGrafter"/>
</dbReference>
<accession>A0A1Y6CXQ5</accession>
<evidence type="ECO:0000313" key="4">
    <source>
        <dbReference type="EMBL" id="SMF95030.1"/>
    </source>
</evidence>
<dbReference type="NCBIfam" id="NF006605">
    <property type="entry name" value="PRK09162.1"/>
    <property type="match status" value="1"/>
</dbReference>
<feature type="domain" description="Phosphoribosyltransferase" evidence="3">
    <location>
        <begin position="21"/>
        <end position="155"/>
    </location>
</feature>
<keyword evidence="5" id="KW-1185">Reference proteome</keyword>
<dbReference type="Gene3D" id="3.40.50.2020">
    <property type="match status" value="1"/>
</dbReference>
<dbReference type="OrthoDB" id="9802824at2"/>
<proteinExistence type="predicted"/>
<dbReference type="SUPFAM" id="SSF53271">
    <property type="entry name" value="PRTase-like"/>
    <property type="match status" value="1"/>
</dbReference>
<keyword evidence="4" id="KW-0328">Glycosyltransferase</keyword>
<comment type="catalytic activity">
    <reaction evidence="2">
        <text>IMP + diphosphate = hypoxanthine + 5-phospho-alpha-D-ribose 1-diphosphate</text>
        <dbReference type="Rhea" id="RHEA:17973"/>
        <dbReference type="ChEBI" id="CHEBI:17368"/>
        <dbReference type="ChEBI" id="CHEBI:33019"/>
        <dbReference type="ChEBI" id="CHEBI:58017"/>
        <dbReference type="ChEBI" id="CHEBI:58053"/>
        <dbReference type="EC" id="2.4.2.8"/>
    </reaction>
    <physiologicalReaction direction="right-to-left" evidence="2">
        <dbReference type="Rhea" id="RHEA:17975"/>
    </physiologicalReaction>
</comment>
<gene>
    <name evidence="4" type="ORF">SAMN02949497_2373</name>
</gene>
<dbReference type="RefSeq" id="WP_085212917.1">
    <property type="nucleotide sequence ID" value="NZ_FXAM01000001.1"/>
</dbReference>
<dbReference type="GO" id="GO:0006178">
    <property type="term" value="P:guanine salvage"/>
    <property type="evidence" value="ECO:0007669"/>
    <property type="project" value="TreeGrafter"/>
</dbReference>
<dbReference type="GO" id="GO:0046100">
    <property type="term" value="P:hypoxanthine metabolic process"/>
    <property type="evidence" value="ECO:0007669"/>
    <property type="project" value="TreeGrafter"/>
</dbReference>
<organism evidence="4 5">
    <name type="scientific">Methylomagnum ishizawai</name>
    <dbReference type="NCBI Taxonomy" id="1760988"/>
    <lineage>
        <taxon>Bacteria</taxon>
        <taxon>Pseudomonadati</taxon>
        <taxon>Pseudomonadota</taxon>
        <taxon>Gammaproteobacteria</taxon>
        <taxon>Methylococcales</taxon>
        <taxon>Methylococcaceae</taxon>
        <taxon>Methylomagnum</taxon>
    </lineage>
</organism>
<evidence type="ECO:0000256" key="2">
    <source>
        <dbReference type="ARBA" id="ARBA00049402"/>
    </source>
</evidence>
<dbReference type="GO" id="GO:0032264">
    <property type="term" value="P:IMP salvage"/>
    <property type="evidence" value="ECO:0007669"/>
    <property type="project" value="TreeGrafter"/>
</dbReference>
<protein>
    <submittedName>
        <fullName evidence="4">Hypoxanthine phosphoribosyltransferase</fullName>
    </submittedName>
</protein>
<dbReference type="GO" id="GO:0004422">
    <property type="term" value="F:hypoxanthine phosphoribosyltransferase activity"/>
    <property type="evidence" value="ECO:0007669"/>
    <property type="project" value="TreeGrafter"/>
</dbReference>
<evidence type="ECO:0000313" key="5">
    <source>
        <dbReference type="Proteomes" id="UP000192923"/>
    </source>
</evidence>
<dbReference type="PANTHER" id="PTHR43340">
    <property type="entry name" value="HYPOXANTHINE-GUANINE PHOSPHORIBOSYLTRANSFERASE"/>
    <property type="match status" value="1"/>
</dbReference>
<name>A0A1Y6CXQ5_9GAMM</name>
<sequence>MTTPEEIARVAAEADCLYTEAQIDAAIDRMAADITARLQHQTPLVLSVLNGGILPTARLLLRLRFPLEIDSIKAGRYQGATRGEAALRWQHQPDTPLEGRVVLLVDDVLDEGITLAELRRWCLEQGAAAVHIAVLVDKDLGRDKPCRADFTGLVAENRYLFGYGMDYKGYLRNWPGIYACTTVY</sequence>
<dbReference type="PANTHER" id="PTHR43340:SF1">
    <property type="entry name" value="HYPOXANTHINE PHOSPHORIBOSYLTRANSFERASE"/>
    <property type="match status" value="1"/>
</dbReference>
<dbReference type="Pfam" id="PF00156">
    <property type="entry name" value="Pribosyltran"/>
    <property type="match status" value="1"/>
</dbReference>
<reference evidence="4 5" key="1">
    <citation type="submission" date="2016-12" db="EMBL/GenBank/DDBJ databases">
        <authorList>
            <person name="Song W.-J."/>
            <person name="Kurnit D.M."/>
        </authorList>
    </citation>
    <scope>NUCLEOTIDE SEQUENCE [LARGE SCALE GENOMIC DNA]</scope>
    <source>
        <strain evidence="4 5">175</strain>
    </source>
</reference>
<dbReference type="Proteomes" id="UP000192923">
    <property type="component" value="Unassembled WGS sequence"/>
</dbReference>
<dbReference type="GO" id="GO:0032263">
    <property type="term" value="P:GMP salvage"/>
    <property type="evidence" value="ECO:0007669"/>
    <property type="project" value="TreeGrafter"/>
</dbReference>
<dbReference type="InterPro" id="IPR029057">
    <property type="entry name" value="PRTase-like"/>
</dbReference>
<keyword evidence="4" id="KW-0808">Transferase</keyword>
<dbReference type="EMBL" id="FXAM01000001">
    <property type="protein sequence ID" value="SMF95030.1"/>
    <property type="molecule type" value="Genomic_DNA"/>
</dbReference>
<evidence type="ECO:0000256" key="1">
    <source>
        <dbReference type="ARBA" id="ARBA00048811"/>
    </source>
</evidence>